<feature type="non-terminal residue" evidence="5">
    <location>
        <position position="1"/>
    </location>
</feature>
<protein>
    <recommendedName>
        <fullName evidence="8">Tubulin/FtsZ GTPase domain-containing protein</fullName>
    </recommendedName>
</protein>
<organism evidence="5 7">
    <name type="scientific">Rotaria magnacalcarata</name>
    <dbReference type="NCBI Taxonomy" id="392030"/>
    <lineage>
        <taxon>Eukaryota</taxon>
        <taxon>Metazoa</taxon>
        <taxon>Spiralia</taxon>
        <taxon>Gnathifera</taxon>
        <taxon>Rotifera</taxon>
        <taxon>Eurotatoria</taxon>
        <taxon>Bdelloidea</taxon>
        <taxon>Philodinida</taxon>
        <taxon>Philodinidae</taxon>
        <taxon>Rotaria</taxon>
    </lineage>
</organism>
<dbReference type="AlphaFoldDB" id="A0A8S3ASB6"/>
<evidence type="ECO:0000256" key="2">
    <source>
        <dbReference type="ARBA" id="ARBA00022701"/>
    </source>
</evidence>
<evidence type="ECO:0000313" key="7">
    <source>
        <dbReference type="Proteomes" id="UP000681967"/>
    </source>
</evidence>
<comment type="caution">
    <text evidence="5">The sequence shown here is derived from an EMBL/GenBank/DDBJ whole genome shotgun (WGS) entry which is preliminary data.</text>
</comment>
<keyword evidence="4" id="KW-0342">GTP-binding</keyword>
<dbReference type="GO" id="GO:0005525">
    <property type="term" value="F:GTP binding"/>
    <property type="evidence" value="ECO:0007669"/>
    <property type="project" value="UniProtKB-KW"/>
</dbReference>
<dbReference type="PRINTS" id="PR01161">
    <property type="entry name" value="TUBULIN"/>
</dbReference>
<dbReference type="Proteomes" id="UP000681720">
    <property type="component" value="Unassembled WGS sequence"/>
</dbReference>
<dbReference type="EMBL" id="CAJOBJ010152090">
    <property type="protein sequence ID" value="CAF4810839.1"/>
    <property type="molecule type" value="Genomic_DNA"/>
</dbReference>
<evidence type="ECO:0000313" key="6">
    <source>
        <dbReference type="EMBL" id="CAF4810839.1"/>
    </source>
</evidence>
<comment type="similarity">
    <text evidence="1">Belongs to the tubulin family.</text>
</comment>
<dbReference type="Proteomes" id="UP000681967">
    <property type="component" value="Unassembled WGS sequence"/>
</dbReference>
<dbReference type="InterPro" id="IPR017975">
    <property type="entry name" value="Tubulin_CS"/>
</dbReference>
<dbReference type="Gene3D" id="3.40.50.1440">
    <property type="entry name" value="Tubulin/FtsZ, GTPase domain"/>
    <property type="match status" value="1"/>
</dbReference>
<reference evidence="5" key="1">
    <citation type="submission" date="2021-02" db="EMBL/GenBank/DDBJ databases">
        <authorList>
            <person name="Nowell W R."/>
        </authorList>
    </citation>
    <scope>NUCLEOTIDE SEQUENCE</scope>
</reference>
<dbReference type="InterPro" id="IPR036525">
    <property type="entry name" value="Tubulin/FtsZ_GTPase_sf"/>
</dbReference>
<gene>
    <name evidence="5" type="ORF">BYL167_LOCUS46460</name>
    <name evidence="6" type="ORF">GIL414_LOCUS47574</name>
</gene>
<dbReference type="EMBL" id="CAJOBH010131529">
    <property type="protein sequence ID" value="CAF4759865.1"/>
    <property type="molecule type" value="Genomic_DNA"/>
</dbReference>
<evidence type="ECO:0000256" key="4">
    <source>
        <dbReference type="ARBA" id="ARBA00023134"/>
    </source>
</evidence>
<name>A0A8S3ASB6_9BILA</name>
<keyword evidence="2" id="KW-0493">Microtubule</keyword>
<dbReference type="SUPFAM" id="SSF52490">
    <property type="entry name" value="Tubulin nucleotide-binding domain-like"/>
    <property type="match status" value="1"/>
</dbReference>
<evidence type="ECO:0008006" key="8">
    <source>
        <dbReference type="Google" id="ProtNLM"/>
    </source>
</evidence>
<sequence length="28" mass="2865">MGFVLCHSIAGGTGSGMGSNILEKLNDR</sequence>
<dbReference type="GO" id="GO:0005874">
    <property type="term" value="C:microtubule"/>
    <property type="evidence" value="ECO:0007669"/>
    <property type="project" value="UniProtKB-KW"/>
</dbReference>
<dbReference type="InterPro" id="IPR000217">
    <property type="entry name" value="Tubulin"/>
</dbReference>
<proteinExistence type="inferred from homology"/>
<dbReference type="GO" id="GO:0007017">
    <property type="term" value="P:microtubule-based process"/>
    <property type="evidence" value="ECO:0007669"/>
    <property type="project" value="InterPro"/>
</dbReference>
<evidence type="ECO:0000313" key="5">
    <source>
        <dbReference type="EMBL" id="CAF4759865.1"/>
    </source>
</evidence>
<accession>A0A8S3ASB6</accession>
<keyword evidence="3" id="KW-0547">Nucleotide-binding</keyword>
<dbReference type="PROSITE" id="PS00227">
    <property type="entry name" value="TUBULIN"/>
    <property type="match status" value="1"/>
</dbReference>
<evidence type="ECO:0000256" key="1">
    <source>
        <dbReference type="ARBA" id="ARBA00009636"/>
    </source>
</evidence>
<evidence type="ECO:0000256" key="3">
    <source>
        <dbReference type="ARBA" id="ARBA00022741"/>
    </source>
</evidence>